<dbReference type="EMBL" id="BLKM01000284">
    <property type="protein sequence ID" value="GFG31159.1"/>
    <property type="molecule type" value="Genomic_DNA"/>
</dbReference>
<dbReference type="Pfam" id="PF16087">
    <property type="entry name" value="DUF4817"/>
    <property type="match status" value="1"/>
</dbReference>
<comment type="caution">
    <text evidence="2">The sequence shown here is derived from an EMBL/GenBank/DDBJ whole genome shotgun (WGS) entry which is preliminary data.</text>
</comment>
<dbReference type="InParanoid" id="A0A6L2PF56"/>
<keyword evidence="3" id="KW-1185">Reference proteome</keyword>
<evidence type="ECO:0000313" key="2">
    <source>
        <dbReference type="EMBL" id="GFG31159.1"/>
    </source>
</evidence>
<dbReference type="Proteomes" id="UP000502823">
    <property type="component" value="Unassembled WGS sequence"/>
</dbReference>
<dbReference type="InterPro" id="IPR032135">
    <property type="entry name" value="DUF4817"/>
</dbReference>
<protein>
    <recommendedName>
        <fullName evidence="1">DUF4817 domain-containing protein</fullName>
    </recommendedName>
</protein>
<gene>
    <name evidence="2" type="ORF">Cfor_08627</name>
</gene>
<proteinExistence type="predicted"/>
<dbReference type="AlphaFoldDB" id="A0A6L2PF56"/>
<organism evidence="2 3">
    <name type="scientific">Coptotermes formosanus</name>
    <name type="common">Formosan subterranean termite</name>
    <dbReference type="NCBI Taxonomy" id="36987"/>
    <lineage>
        <taxon>Eukaryota</taxon>
        <taxon>Metazoa</taxon>
        <taxon>Ecdysozoa</taxon>
        <taxon>Arthropoda</taxon>
        <taxon>Hexapoda</taxon>
        <taxon>Insecta</taxon>
        <taxon>Pterygota</taxon>
        <taxon>Neoptera</taxon>
        <taxon>Polyneoptera</taxon>
        <taxon>Dictyoptera</taxon>
        <taxon>Blattodea</taxon>
        <taxon>Blattoidea</taxon>
        <taxon>Termitoidae</taxon>
        <taxon>Rhinotermitidae</taxon>
        <taxon>Coptotermes</taxon>
    </lineage>
</organism>
<sequence>MALTSVANLSHASSEAMERWTAQRHAFVVEAYFKNGCSVVITLRLFRTYFNVPRHGCVPCRNTIKA</sequence>
<feature type="domain" description="DUF4817" evidence="1">
    <location>
        <begin position="22"/>
        <end position="65"/>
    </location>
</feature>
<evidence type="ECO:0000259" key="1">
    <source>
        <dbReference type="Pfam" id="PF16087"/>
    </source>
</evidence>
<dbReference type="OrthoDB" id="10040454at2759"/>
<accession>A0A6L2PF56</accession>
<name>A0A6L2PF56_COPFO</name>
<reference evidence="3" key="1">
    <citation type="submission" date="2020-01" db="EMBL/GenBank/DDBJ databases">
        <title>Draft genome sequence of the Termite Coptotermes fromosanus.</title>
        <authorList>
            <person name="Itakura S."/>
            <person name="Yosikawa Y."/>
            <person name="Umezawa K."/>
        </authorList>
    </citation>
    <scope>NUCLEOTIDE SEQUENCE [LARGE SCALE GENOMIC DNA]</scope>
</reference>
<evidence type="ECO:0000313" key="3">
    <source>
        <dbReference type="Proteomes" id="UP000502823"/>
    </source>
</evidence>